<dbReference type="Proteomes" id="UP000007264">
    <property type="component" value="Unassembled WGS sequence"/>
</dbReference>
<protein>
    <recommendedName>
        <fullName evidence="11">C2 domain-containing protein</fullName>
    </recommendedName>
</protein>
<evidence type="ECO:0000313" key="9">
    <source>
        <dbReference type="EMBL" id="EIE24365.1"/>
    </source>
</evidence>
<organism evidence="9 10">
    <name type="scientific">Coccomyxa subellipsoidea (strain C-169)</name>
    <name type="common">Green microalga</name>
    <dbReference type="NCBI Taxonomy" id="574566"/>
    <lineage>
        <taxon>Eukaryota</taxon>
        <taxon>Viridiplantae</taxon>
        <taxon>Chlorophyta</taxon>
        <taxon>core chlorophytes</taxon>
        <taxon>Trebouxiophyceae</taxon>
        <taxon>Trebouxiophyceae incertae sedis</taxon>
        <taxon>Coccomyxaceae</taxon>
        <taxon>Coccomyxa</taxon>
        <taxon>Coccomyxa subellipsoidea</taxon>
    </lineage>
</organism>
<evidence type="ECO:0000256" key="6">
    <source>
        <dbReference type="SAM" id="MobiDB-lite"/>
    </source>
</evidence>
<dbReference type="PROSITE" id="PS51847">
    <property type="entry name" value="SMP"/>
    <property type="match status" value="1"/>
</dbReference>
<dbReference type="Gene3D" id="2.60.40.150">
    <property type="entry name" value="C2 domain"/>
    <property type="match status" value="1"/>
</dbReference>
<dbReference type="eggNOG" id="KOG1012">
    <property type="taxonomic scope" value="Eukaryota"/>
</dbReference>
<name>I0Z146_COCSC</name>
<feature type="compositionally biased region" description="Low complexity" evidence="6">
    <location>
        <begin position="531"/>
        <end position="546"/>
    </location>
</feature>
<evidence type="ECO:0000259" key="8">
    <source>
        <dbReference type="PROSITE" id="PS51847"/>
    </source>
</evidence>
<feature type="domain" description="C2" evidence="7">
    <location>
        <begin position="263"/>
        <end position="399"/>
    </location>
</feature>
<dbReference type="EMBL" id="AGSI01000006">
    <property type="protein sequence ID" value="EIE24365.1"/>
    <property type="molecule type" value="Genomic_DNA"/>
</dbReference>
<evidence type="ECO:0000256" key="2">
    <source>
        <dbReference type="ARBA" id="ARBA00022448"/>
    </source>
</evidence>
<sequence>MLTGIKAWRRSRFAATVRLLTDLDEDGLKYVMKNLPSWVKFSDYERAKYVVSNVSNAILMCADLCPITVINICSLIKDELEPYMRDFSPAVVSGMYFERLSFGLVPMSILGVRIVPSFHANQHVSIELDVDVRWAGEPDVLLKLEPSTKWITNAVKIGKLKVLPAVNMTPVMAVRMRQVQISAIMRVSLSPVLDDLPFIGGISLSLMAQPYIDFDLRHWTAPPAAIHWRRLVAGPDIMSVPALSSYLQASLMEVFIDQMIWPRVAQIPFMMPSSDEHEIAAPHGILTVQVIEAKLPQRLSRLRRVEKPLDPYTCLAVRPHSGPVDTGTQSASTSGKQGTTHPHWREAFHLCVGSTEQILEVVVVHASGSNGDHAADVPLGRVDIPIKEIMREAARPRGMRLASAAKIAYKLRQTSQRARERVASQRAEDHLRRESEPASTAGADDAEELRPDLRSDSAPATSAPFLSEAAAGKPPKCPPGSWRSHSDTSRAARKAAAMSYKRSLSEEHLASQVCTVTEEGHGADEGHIAATAAPVPSSSPGASPSAQRHHEGLAEALDSPTACPSGSAMGWAVEAMAVGAEGRNPEDVINPSPLRMMPSLPTHTPNRTAHEAALAACAEEGAWLPLLPVNAHGSGKAAASEASAPKQRQMSRERLSARLSKRSSGGRSSRMRRSKLGVAGAIRLQLSFHPVSDKPLPYRYPDKIVPRRTDADKATEGEGSVPDPVPVRQPRVLGCLAVMLLASSITEVKLGVPAVSIRLGLQTHRSQLATGTPSGRCEWNYRCCFALELPTLYDDIKARSLSRVLSLSKLPELRTEVSIGDATKTLASRIWENWIPFGSETVESEISVVASARLPLADIFSAGELPPLALSLTQENSESFQRGISLSS</sequence>
<feature type="region of interest" description="Disordered" evidence="6">
    <location>
        <begin position="412"/>
        <end position="506"/>
    </location>
</feature>
<feature type="region of interest" description="Disordered" evidence="6">
    <location>
        <begin position="316"/>
        <end position="341"/>
    </location>
</feature>
<feature type="domain" description="SMP-LTD" evidence="8">
    <location>
        <begin position="31"/>
        <end position="270"/>
    </location>
</feature>
<dbReference type="GeneID" id="17042363"/>
<dbReference type="AlphaFoldDB" id="I0Z146"/>
<dbReference type="PROSITE" id="PS50004">
    <property type="entry name" value="C2"/>
    <property type="match status" value="1"/>
</dbReference>
<evidence type="ECO:0000256" key="1">
    <source>
        <dbReference type="ARBA" id="ARBA00004370"/>
    </source>
</evidence>
<dbReference type="CDD" id="cd00030">
    <property type="entry name" value="C2"/>
    <property type="match status" value="1"/>
</dbReference>
<feature type="region of interest" description="Disordered" evidence="6">
    <location>
        <begin position="531"/>
        <end position="552"/>
    </location>
</feature>
<evidence type="ECO:0000256" key="3">
    <source>
        <dbReference type="ARBA" id="ARBA00023055"/>
    </source>
</evidence>
<dbReference type="InterPro" id="IPR031468">
    <property type="entry name" value="SMP_LBD"/>
</dbReference>
<comment type="subcellular location">
    <subcellularLocation>
        <location evidence="1">Membrane</location>
    </subcellularLocation>
</comment>
<dbReference type="SUPFAM" id="SSF49562">
    <property type="entry name" value="C2 domain (Calcium/lipid-binding domain, CaLB)"/>
    <property type="match status" value="1"/>
</dbReference>
<evidence type="ECO:0000259" key="7">
    <source>
        <dbReference type="PROSITE" id="PS50004"/>
    </source>
</evidence>
<feature type="compositionally biased region" description="Basic and acidic residues" evidence="6">
    <location>
        <begin position="417"/>
        <end position="436"/>
    </location>
</feature>
<dbReference type="SMART" id="SM00239">
    <property type="entry name" value="C2"/>
    <property type="match status" value="1"/>
</dbReference>
<dbReference type="InterPro" id="IPR045050">
    <property type="entry name" value="Synaptotagmin_plant"/>
</dbReference>
<dbReference type="GO" id="GO:0016020">
    <property type="term" value="C:membrane"/>
    <property type="evidence" value="ECO:0007669"/>
    <property type="project" value="UniProtKB-SubCell"/>
</dbReference>
<keyword evidence="10" id="KW-1185">Reference proteome</keyword>
<dbReference type="OrthoDB" id="67700at2759"/>
<proteinExistence type="predicted"/>
<gene>
    <name evidence="9" type="ORF">COCSUDRAFT_41595</name>
</gene>
<comment type="caution">
    <text evidence="9">The sequence shown here is derived from an EMBL/GenBank/DDBJ whole genome shotgun (WGS) entry which is preliminary data.</text>
</comment>
<accession>I0Z146</accession>
<dbReference type="InterPro" id="IPR035892">
    <property type="entry name" value="C2_domain_sf"/>
</dbReference>
<dbReference type="GO" id="GO:0008289">
    <property type="term" value="F:lipid binding"/>
    <property type="evidence" value="ECO:0007669"/>
    <property type="project" value="UniProtKB-KW"/>
</dbReference>
<dbReference type="GO" id="GO:0005783">
    <property type="term" value="C:endoplasmic reticulum"/>
    <property type="evidence" value="ECO:0007669"/>
    <property type="project" value="TreeGrafter"/>
</dbReference>
<dbReference type="CDD" id="cd21677">
    <property type="entry name" value="SMP_SYT"/>
    <property type="match status" value="1"/>
</dbReference>
<evidence type="ECO:0000256" key="5">
    <source>
        <dbReference type="ARBA" id="ARBA00023136"/>
    </source>
</evidence>
<evidence type="ECO:0000313" key="10">
    <source>
        <dbReference type="Proteomes" id="UP000007264"/>
    </source>
</evidence>
<reference evidence="9 10" key="1">
    <citation type="journal article" date="2012" name="Genome Biol.">
        <title>The genome of the polar eukaryotic microalga coccomyxa subellipsoidea reveals traits of cold adaptation.</title>
        <authorList>
            <person name="Blanc G."/>
            <person name="Agarkova I."/>
            <person name="Grimwood J."/>
            <person name="Kuo A."/>
            <person name="Brueggeman A."/>
            <person name="Dunigan D."/>
            <person name="Gurnon J."/>
            <person name="Ladunga I."/>
            <person name="Lindquist E."/>
            <person name="Lucas S."/>
            <person name="Pangilinan J."/>
            <person name="Proschold T."/>
            <person name="Salamov A."/>
            <person name="Schmutz J."/>
            <person name="Weeks D."/>
            <person name="Yamada T."/>
            <person name="Claverie J.M."/>
            <person name="Grigoriev I."/>
            <person name="Van Etten J."/>
            <person name="Lomsadze A."/>
            <person name="Borodovsky M."/>
        </authorList>
    </citation>
    <scope>NUCLEOTIDE SEQUENCE [LARGE SCALE GENOMIC DNA]</scope>
    <source>
        <strain evidence="9 10">C-169</strain>
    </source>
</reference>
<keyword evidence="3" id="KW-0445">Lipid transport</keyword>
<dbReference type="PANTHER" id="PTHR10774">
    <property type="entry name" value="EXTENDED SYNAPTOTAGMIN-RELATED"/>
    <property type="match status" value="1"/>
</dbReference>
<evidence type="ECO:0000256" key="4">
    <source>
        <dbReference type="ARBA" id="ARBA00023121"/>
    </source>
</evidence>
<feature type="region of interest" description="Disordered" evidence="6">
    <location>
        <begin position="637"/>
        <end position="673"/>
    </location>
</feature>
<dbReference type="KEGG" id="csl:COCSUDRAFT_41595"/>
<keyword evidence="2" id="KW-0813">Transport</keyword>
<keyword evidence="5" id="KW-0472">Membrane</keyword>
<dbReference type="Pfam" id="PF00168">
    <property type="entry name" value="C2"/>
    <property type="match status" value="1"/>
</dbReference>
<feature type="compositionally biased region" description="Polar residues" evidence="6">
    <location>
        <begin position="326"/>
        <end position="340"/>
    </location>
</feature>
<dbReference type="InterPro" id="IPR000008">
    <property type="entry name" value="C2_dom"/>
</dbReference>
<dbReference type="PANTHER" id="PTHR10774:SF190">
    <property type="entry name" value="C2 CALCIUM_LIPID-BINDING ENDONUCLEASE_EXONUCLEASE_PHOSPHATASE-RELATED"/>
    <property type="match status" value="1"/>
</dbReference>
<keyword evidence="4" id="KW-0446">Lipid-binding</keyword>
<evidence type="ECO:0008006" key="11">
    <source>
        <dbReference type="Google" id="ProtNLM"/>
    </source>
</evidence>
<dbReference type="RefSeq" id="XP_005648909.1">
    <property type="nucleotide sequence ID" value="XM_005648852.1"/>
</dbReference>
<dbReference type="GO" id="GO:0006869">
    <property type="term" value="P:lipid transport"/>
    <property type="evidence" value="ECO:0007669"/>
    <property type="project" value="UniProtKB-KW"/>
</dbReference>